<evidence type="ECO:0000313" key="3">
    <source>
        <dbReference type="Proteomes" id="UP000187203"/>
    </source>
</evidence>
<keyword evidence="3" id="KW-1185">Reference proteome</keyword>
<dbReference type="EMBL" id="AWUE01013211">
    <property type="protein sequence ID" value="OMP07480.1"/>
    <property type="molecule type" value="Genomic_DNA"/>
</dbReference>
<accession>A0A1R3KK71</accession>
<proteinExistence type="predicted"/>
<gene>
    <name evidence="2" type="ORF">COLO4_07304</name>
</gene>
<comment type="caution">
    <text evidence="2">The sequence shown here is derived from an EMBL/GenBank/DDBJ whole genome shotgun (WGS) entry which is preliminary data.</text>
</comment>
<name>A0A1R3KK71_9ROSI</name>
<evidence type="ECO:0000313" key="2">
    <source>
        <dbReference type="EMBL" id="OMP07480.1"/>
    </source>
</evidence>
<evidence type="ECO:0000256" key="1">
    <source>
        <dbReference type="SAM" id="MobiDB-lite"/>
    </source>
</evidence>
<protein>
    <submittedName>
        <fullName evidence="2">Uncharacterized protein</fullName>
    </submittedName>
</protein>
<organism evidence="2 3">
    <name type="scientific">Corchorus olitorius</name>
    <dbReference type="NCBI Taxonomy" id="93759"/>
    <lineage>
        <taxon>Eukaryota</taxon>
        <taxon>Viridiplantae</taxon>
        <taxon>Streptophyta</taxon>
        <taxon>Embryophyta</taxon>
        <taxon>Tracheophyta</taxon>
        <taxon>Spermatophyta</taxon>
        <taxon>Magnoliopsida</taxon>
        <taxon>eudicotyledons</taxon>
        <taxon>Gunneridae</taxon>
        <taxon>Pentapetalae</taxon>
        <taxon>rosids</taxon>
        <taxon>malvids</taxon>
        <taxon>Malvales</taxon>
        <taxon>Malvaceae</taxon>
        <taxon>Grewioideae</taxon>
        <taxon>Apeibeae</taxon>
        <taxon>Corchorus</taxon>
    </lineage>
</organism>
<feature type="region of interest" description="Disordered" evidence="1">
    <location>
        <begin position="1"/>
        <end position="20"/>
    </location>
</feature>
<dbReference type="Proteomes" id="UP000187203">
    <property type="component" value="Unassembled WGS sequence"/>
</dbReference>
<dbReference type="AlphaFoldDB" id="A0A1R3KK71"/>
<feature type="region of interest" description="Disordered" evidence="1">
    <location>
        <begin position="32"/>
        <end position="52"/>
    </location>
</feature>
<reference evidence="3" key="1">
    <citation type="submission" date="2013-09" db="EMBL/GenBank/DDBJ databases">
        <title>Corchorus olitorius genome sequencing.</title>
        <authorList>
            <person name="Alam M."/>
            <person name="Haque M.S."/>
            <person name="Islam M.S."/>
            <person name="Emdad E.M."/>
            <person name="Islam M.M."/>
            <person name="Ahmed B."/>
            <person name="Halim A."/>
            <person name="Hossen Q.M.M."/>
            <person name="Hossain M.Z."/>
            <person name="Ahmed R."/>
            <person name="Khan M.M."/>
            <person name="Islam R."/>
            <person name="Rashid M.M."/>
            <person name="Khan S.A."/>
            <person name="Rahman M.S."/>
            <person name="Alam M."/>
            <person name="Yahiya A.S."/>
            <person name="Khan M.S."/>
            <person name="Azam M.S."/>
            <person name="Haque T."/>
            <person name="Lashkar M.Z.H."/>
            <person name="Akhand A.I."/>
            <person name="Morshed G."/>
            <person name="Roy S."/>
            <person name="Uddin K.S."/>
            <person name="Rabeya T."/>
            <person name="Hossain A.S."/>
            <person name="Chowdhury A."/>
            <person name="Snigdha A.R."/>
            <person name="Mortoza M.S."/>
            <person name="Matin S.A."/>
            <person name="Hoque S.M.E."/>
            <person name="Islam M.K."/>
            <person name="Roy D.K."/>
            <person name="Haider R."/>
            <person name="Moosa M.M."/>
            <person name="Elias S.M."/>
            <person name="Hasan A.M."/>
            <person name="Jahan S."/>
            <person name="Shafiuddin M."/>
            <person name="Mahmood N."/>
            <person name="Shommy N.S."/>
        </authorList>
    </citation>
    <scope>NUCLEOTIDE SEQUENCE [LARGE SCALE GENOMIC DNA]</scope>
    <source>
        <strain evidence="3">cv. O-4</strain>
    </source>
</reference>
<sequence length="52" mass="5817">MGFKGEGEWSSMLQSLDSKREKKTLVLELPSKRNKVALQQTAGTHSRRLSNG</sequence>
<dbReference type="OrthoDB" id="1011342at2759"/>